<name>A0A162QAH8_PHYB8</name>
<dbReference type="OrthoDB" id="2262863at2759"/>
<protein>
    <submittedName>
        <fullName evidence="1">Uncharacterized protein</fullName>
    </submittedName>
</protein>
<dbReference type="InParanoid" id="A0A162QAH8"/>
<gene>
    <name evidence="1" type="ORF">PHYBLDRAFT_138984</name>
</gene>
<evidence type="ECO:0000313" key="1">
    <source>
        <dbReference type="EMBL" id="OAD81436.1"/>
    </source>
</evidence>
<evidence type="ECO:0000313" key="2">
    <source>
        <dbReference type="Proteomes" id="UP000077315"/>
    </source>
</evidence>
<dbReference type="STRING" id="763407.A0A162QAH8"/>
<dbReference type="VEuPathDB" id="FungiDB:PHYBLDRAFT_138984"/>
<reference evidence="2" key="1">
    <citation type="submission" date="2015-06" db="EMBL/GenBank/DDBJ databases">
        <title>Expansion of signal transduction pathways in fungi by whole-genome duplication.</title>
        <authorList>
            <consortium name="DOE Joint Genome Institute"/>
            <person name="Corrochano L.M."/>
            <person name="Kuo A."/>
            <person name="Marcet-Houben M."/>
            <person name="Polaino S."/>
            <person name="Salamov A."/>
            <person name="Villalobos J.M."/>
            <person name="Alvarez M.I."/>
            <person name="Avalos J."/>
            <person name="Benito E.P."/>
            <person name="Benoit I."/>
            <person name="Burger G."/>
            <person name="Camino L.P."/>
            <person name="Canovas D."/>
            <person name="Cerda-Olmedo E."/>
            <person name="Cheng J.-F."/>
            <person name="Dominguez A."/>
            <person name="Elias M."/>
            <person name="Eslava A.P."/>
            <person name="Glaser F."/>
            <person name="Grimwood J."/>
            <person name="Gutierrez G."/>
            <person name="Heitman J."/>
            <person name="Henrissat B."/>
            <person name="Iturriaga E.A."/>
            <person name="Lang B.F."/>
            <person name="Lavin J.L."/>
            <person name="Lee S."/>
            <person name="Li W."/>
            <person name="Lindquist E."/>
            <person name="Lopez-Garcia S."/>
            <person name="Luque E.M."/>
            <person name="Marcos A.T."/>
            <person name="Martin J."/>
            <person name="McCluskey K."/>
            <person name="Medina H.R."/>
            <person name="Miralles-Duran A."/>
            <person name="Miyazaki A."/>
            <person name="Munoz-Torres E."/>
            <person name="Oguiza J.A."/>
            <person name="Ohm R."/>
            <person name="Olmedo M."/>
            <person name="Orejas M."/>
            <person name="Ortiz-Castellanos L."/>
            <person name="Pisabarro A.G."/>
            <person name="Rodriguez-Romero J."/>
            <person name="Ruiz-Herrera J."/>
            <person name="Ruiz-Vazquez R."/>
            <person name="Sanz C."/>
            <person name="Schackwitz W."/>
            <person name="Schmutz J."/>
            <person name="Shahriari M."/>
            <person name="Shelest E."/>
            <person name="Silva-Franco F."/>
            <person name="Soanes D."/>
            <person name="Syed K."/>
            <person name="Tagua V.G."/>
            <person name="Talbot N.J."/>
            <person name="Thon M."/>
            <person name="De vries R.P."/>
            <person name="Wiebenga A."/>
            <person name="Yadav J.S."/>
            <person name="Braun E.L."/>
            <person name="Baker S."/>
            <person name="Garre V."/>
            <person name="Horwitz B."/>
            <person name="Torres-Martinez S."/>
            <person name="Idnurm A."/>
            <person name="Herrera-Estrella A."/>
            <person name="Gabaldon T."/>
            <person name="Grigoriev I.V."/>
        </authorList>
    </citation>
    <scope>NUCLEOTIDE SEQUENCE [LARGE SCALE GENOMIC DNA]</scope>
    <source>
        <strain evidence="2">NRRL 1555(-)</strain>
    </source>
</reference>
<dbReference type="RefSeq" id="XP_018299476.1">
    <property type="nucleotide sequence ID" value="XM_018430123.1"/>
</dbReference>
<dbReference type="EMBL" id="KV440971">
    <property type="protein sequence ID" value="OAD81436.1"/>
    <property type="molecule type" value="Genomic_DNA"/>
</dbReference>
<accession>A0A162QAH8</accession>
<proteinExistence type="predicted"/>
<organism evidence="1 2">
    <name type="scientific">Phycomyces blakesleeanus (strain ATCC 8743b / DSM 1359 / FGSC 10004 / NBRC 33097 / NRRL 1555)</name>
    <dbReference type="NCBI Taxonomy" id="763407"/>
    <lineage>
        <taxon>Eukaryota</taxon>
        <taxon>Fungi</taxon>
        <taxon>Fungi incertae sedis</taxon>
        <taxon>Mucoromycota</taxon>
        <taxon>Mucoromycotina</taxon>
        <taxon>Mucoromycetes</taxon>
        <taxon>Mucorales</taxon>
        <taxon>Phycomycetaceae</taxon>
        <taxon>Phycomyces</taxon>
    </lineage>
</organism>
<dbReference type="Proteomes" id="UP000077315">
    <property type="component" value="Unassembled WGS sequence"/>
</dbReference>
<sequence length="464" mass="52710">MCEAAKDRLSIENIRFIATVPKKNGAKGVSILPILVRDLKALEKGVLMFCEKDKQCVLVIAPVLWIGADTPCHSEICGLSGPTSLYPCRKCYVCIHRLKDSLPDKEYCTDPHKRRTRKHYVLANSMSDRTTIIPDAPTDGCNLSVEDLSFQDRSTGSLLELDAFDPSSGTPVEVIHTILLGIGKYMVIHLMNGILKSKKDIIQRLKTCLDGYKCSTGLSRKFTRNINHSGSYVGRDFKVLLQILPVILVTDFSNEPILDRIKPCFVELGRLCSLVFVREVTSGFDDYLVEVDLSVRRLLGQLHNYDTFKRAEVKENNKTAKIKKKYTAFCTKRKIHNLTHLKYDIRRFGTALQFETEKGEQFNKHIREHLFHTNHKNTSRDVCLKLAKQAALQYVMDGGSWLNENGQRERPGCGIAAFLQGKSEKKFRFSFFGGSRDFTSNNDTGDRDEERIKNNSFGAFIFYQ</sequence>
<dbReference type="PANTHER" id="PTHR31912">
    <property type="entry name" value="IP13529P"/>
    <property type="match status" value="1"/>
</dbReference>
<dbReference type="AlphaFoldDB" id="A0A162QAH8"/>
<dbReference type="PANTHER" id="PTHR31912:SF34">
    <property type="entry name" value="NOTOCHORD-RELATED PROTEIN"/>
    <property type="match status" value="1"/>
</dbReference>
<dbReference type="GeneID" id="28991029"/>
<keyword evidence="2" id="KW-1185">Reference proteome</keyword>